<organism evidence="17 18">
    <name type="scientific">Lawsonia intracellularis (strain PHE/MN1-00)</name>
    <dbReference type="NCBI Taxonomy" id="363253"/>
    <lineage>
        <taxon>Bacteria</taxon>
        <taxon>Pseudomonadati</taxon>
        <taxon>Thermodesulfobacteriota</taxon>
        <taxon>Desulfovibrionia</taxon>
        <taxon>Desulfovibrionales</taxon>
        <taxon>Desulfovibrionaceae</taxon>
        <taxon>Lawsonia</taxon>
    </lineage>
</organism>
<evidence type="ECO:0000256" key="5">
    <source>
        <dbReference type="ARBA" id="ARBA00022598"/>
    </source>
</evidence>
<dbReference type="SUPFAM" id="SSF52440">
    <property type="entry name" value="PreATP-grasp domain"/>
    <property type="match status" value="1"/>
</dbReference>
<dbReference type="PANTHER" id="PTHR43472:SF1">
    <property type="entry name" value="PHOSPHORIBOSYLAMINE--GLYCINE LIGASE, CHLOROPLASTIC"/>
    <property type="match status" value="1"/>
</dbReference>
<dbReference type="HAMAP" id="MF_00138">
    <property type="entry name" value="GARS"/>
    <property type="match status" value="1"/>
</dbReference>
<evidence type="ECO:0000256" key="13">
    <source>
        <dbReference type="ARBA" id="ARBA00042864"/>
    </source>
</evidence>
<dbReference type="Pfam" id="PF01071">
    <property type="entry name" value="GARS_A"/>
    <property type="match status" value="1"/>
</dbReference>
<dbReference type="SMART" id="SM01210">
    <property type="entry name" value="GARS_C"/>
    <property type="match status" value="1"/>
</dbReference>
<dbReference type="FunFam" id="3.30.470.20:FF:000018">
    <property type="entry name" value="Trifunctional purine biosynthetic protein adenosine-3"/>
    <property type="match status" value="1"/>
</dbReference>
<dbReference type="GO" id="GO:0046872">
    <property type="term" value="F:metal ion binding"/>
    <property type="evidence" value="ECO:0007669"/>
    <property type="project" value="UniProtKB-KW"/>
</dbReference>
<dbReference type="Gene3D" id="3.30.470.20">
    <property type="entry name" value="ATP-grasp fold, B domain"/>
    <property type="match status" value="1"/>
</dbReference>
<evidence type="ECO:0000259" key="16">
    <source>
        <dbReference type="PROSITE" id="PS50975"/>
    </source>
</evidence>
<evidence type="ECO:0000256" key="2">
    <source>
        <dbReference type="ARBA" id="ARBA00001946"/>
    </source>
</evidence>
<dbReference type="OrthoDB" id="9807240at2"/>
<evidence type="ECO:0000256" key="12">
    <source>
        <dbReference type="ARBA" id="ARBA00042242"/>
    </source>
</evidence>
<comment type="cofactor">
    <cofactor evidence="1">
        <name>Mn(2+)</name>
        <dbReference type="ChEBI" id="CHEBI:29035"/>
    </cofactor>
</comment>
<protein>
    <recommendedName>
        <fullName evidence="4 14">Phosphoribosylamine--glycine ligase</fullName>
        <ecNumber evidence="4 14">6.3.4.13</ecNumber>
    </recommendedName>
    <alternativeName>
        <fullName evidence="14">GARS</fullName>
    </alternativeName>
    <alternativeName>
        <fullName evidence="12 14">Glycinamide ribonucleotide synthetase</fullName>
    </alternativeName>
    <alternativeName>
        <fullName evidence="13 14">Phosphoribosylglycinamide synthetase</fullName>
    </alternativeName>
</protein>
<evidence type="ECO:0000256" key="15">
    <source>
        <dbReference type="PROSITE-ProRule" id="PRU00409"/>
    </source>
</evidence>
<evidence type="ECO:0000256" key="10">
    <source>
        <dbReference type="ARBA" id="ARBA00023211"/>
    </source>
</evidence>
<keyword evidence="7 15" id="KW-0547">Nucleotide-binding</keyword>
<evidence type="ECO:0000256" key="8">
    <source>
        <dbReference type="ARBA" id="ARBA00022755"/>
    </source>
</evidence>
<dbReference type="FunFam" id="3.40.50.20:FF:000006">
    <property type="entry name" value="Phosphoribosylamine--glycine ligase, chloroplastic"/>
    <property type="match status" value="1"/>
</dbReference>
<evidence type="ECO:0000256" key="7">
    <source>
        <dbReference type="ARBA" id="ARBA00022741"/>
    </source>
</evidence>
<dbReference type="InterPro" id="IPR020559">
    <property type="entry name" value="PRibGlycinamide_synth_CS"/>
</dbReference>
<dbReference type="InterPro" id="IPR020561">
    <property type="entry name" value="PRibGlycinamid_synth_ATP-grasp"/>
</dbReference>
<dbReference type="Gene3D" id="3.90.600.10">
    <property type="entry name" value="Phosphoribosylglycinamide synthetase, C-terminal domain"/>
    <property type="match status" value="1"/>
</dbReference>
<dbReference type="Gene3D" id="3.30.1490.20">
    <property type="entry name" value="ATP-grasp fold, A domain"/>
    <property type="match status" value="1"/>
</dbReference>
<comment type="pathway">
    <text evidence="3 14">Purine metabolism; IMP biosynthesis via de novo pathway; N(1)-(5-phospho-D-ribosyl)glycinamide from 5-phospho-alpha-D-ribose 1-diphosphate: step 2/2.</text>
</comment>
<evidence type="ECO:0000313" key="18">
    <source>
        <dbReference type="Proteomes" id="UP000002430"/>
    </source>
</evidence>
<dbReference type="NCBIfam" id="TIGR00877">
    <property type="entry name" value="purD"/>
    <property type="match status" value="1"/>
</dbReference>
<comment type="similarity">
    <text evidence="11 14">Belongs to the GARS family.</text>
</comment>
<evidence type="ECO:0000256" key="4">
    <source>
        <dbReference type="ARBA" id="ARBA00013255"/>
    </source>
</evidence>
<dbReference type="FunFam" id="3.90.600.10:FF:000001">
    <property type="entry name" value="Trifunctional purine biosynthetic protein adenosine-3"/>
    <property type="match status" value="1"/>
</dbReference>
<keyword evidence="10" id="KW-0464">Manganese</keyword>
<dbReference type="PANTHER" id="PTHR43472">
    <property type="entry name" value="PHOSPHORIBOSYLAMINE--GLYCINE LIGASE"/>
    <property type="match status" value="1"/>
</dbReference>
<dbReference type="InterPro" id="IPR011054">
    <property type="entry name" value="Rudment_hybrid_motif"/>
</dbReference>
<dbReference type="eggNOG" id="COG0151">
    <property type="taxonomic scope" value="Bacteria"/>
</dbReference>
<dbReference type="GO" id="GO:0005524">
    <property type="term" value="F:ATP binding"/>
    <property type="evidence" value="ECO:0007669"/>
    <property type="project" value="UniProtKB-UniRule"/>
</dbReference>
<accession>Q1MPV2</accession>
<keyword evidence="8 14" id="KW-0658">Purine biosynthesis</keyword>
<evidence type="ECO:0000256" key="9">
    <source>
        <dbReference type="ARBA" id="ARBA00022840"/>
    </source>
</evidence>
<evidence type="ECO:0000256" key="1">
    <source>
        <dbReference type="ARBA" id="ARBA00001936"/>
    </source>
</evidence>
<dbReference type="SMART" id="SM01209">
    <property type="entry name" value="GARS_A"/>
    <property type="match status" value="1"/>
</dbReference>
<dbReference type="InterPro" id="IPR016185">
    <property type="entry name" value="PreATP-grasp_dom_sf"/>
</dbReference>
<dbReference type="HOGENOM" id="CLU_027420_3_1_7"/>
<gene>
    <name evidence="14 17" type="primary">purD</name>
    <name evidence="17" type="ordered locus">LI0921</name>
</gene>
<dbReference type="Pfam" id="PF02843">
    <property type="entry name" value="GARS_C"/>
    <property type="match status" value="1"/>
</dbReference>
<keyword evidence="18" id="KW-1185">Reference proteome</keyword>
<evidence type="ECO:0000256" key="14">
    <source>
        <dbReference type="HAMAP-Rule" id="MF_00138"/>
    </source>
</evidence>
<dbReference type="STRING" id="363253.LI0921"/>
<dbReference type="InterPro" id="IPR020560">
    <property type="entry name" value="PRibGlycinamide_synth_C-dom"/>
</dbReference>
<evidence type="ECO:0000256" key="3">
    <source>
        <dbReference type="ARBA" id="ARBA00005174"/>
    </source>
</evidence>
<sequence length="428" mass="46543">MRVLVIGSGGREHALTWKLKKSEKVSEIFVAPGNGGTAKCATNIPIKEDNIQELVKFVKEYCIDLVIPGPELPLTLGISDAMKAIGVACFGPSRWCSQLEGSKAFAKQLMVQLGIPTANYGIFHHIDDARDFIKNTGTPVVIKVDGLASGKGVFVSHTEEDALKALEYIMDKKVFGESGATIVIEEFLEGEEVSLLAFCSGDVVLPLPSVQDHKAAFDGDVGPNTGGMGVYSPAPCLPKDMLEEMANLTILPIVKEMSKQGHPYVGILYAGLMMTKDGPKVLEYNIRFGDPECQVLMMRLENDLITLIESCLTGSLSGINLKIHSSSALGVVIVADGYPDTYPKGMLIEGIEKVKEQKGIEVFHSGTQLDNGQFYSNGGRILCVTSFSSTLLKAQQDVYQALKMIHIEKTRYRTDIGLKGLRYKNETC</sequence>
<dbReference type="Gene3D" id="3.40.50.20">
    <property type="match status" value="1"/>
</dbReference>
<keyword evidence="6" id="KW-0479">Metal-binding</keyword>
<reference evidence="17 18" key="1">
    <citation type="submission" date="2005-11" db="EMBL/GenBank/DDBJ databases">
        <title>The complete genome sequence of Lawsonia intracellularis: the causative agent of proliferative enteropathy.</title>
        <authorList>
            <person name="Kaur K."/>
            <person name="Zhang Q."/>
            <person name="Beckler D."/>
            <person name="Munir S."/>
            <person name="Li L."/>
            <person name="Kinsley K."/>
            <person name="Herron L."/>
            <person name="Peterson A."/>
            <person name="May B."/>
            <person name="Singh S."/>
            <person name="Gebhart C."/>
            <person name="Kapur V."/>
        </authorList>
    </citation>
    <scope>NUCLEOTIDE SEQUENCE [LARGE SCALE GENOMIC DNA]</scope>
    <source>
        <strain evidence="17 18">PHE/MN1-00</strain>
    </source>
</reference>
<dbReference type="InterPro" id="IPR013815">
    <property type="entry name" value="ATP_grasp_subdomain_1"/>
</dbReference>
<dbReference type="RefSeq" id="WP_011527004.1">
    <property type="nucleotide sequence ID" value="NC_008011.1"/>
</dbReference>
<comment type="cofactor">
    <cofactor evidence="2">
        <name>Mg(2+)</name>
        <dbReference type="ChEBI" id="CHEBI:18420"/>
    </cofactor>
</comment>
<name>Q1MPV2_LAWIP</name>
<dbReference type="Pfam" id="PF02844">
    <property type="entry name" value="GARS_N"/>
    <property type="match status" value="1"/>
</dbReference>
<dbReference type="SUPFAM" id="SSF51246">
    <property type="entry name" value="Rudiment single hybrid motif"/>
    <property type="match status" value="1"/>
</dbReference>
<dbReference type="InterPro" id="IPR011761">
    <property type="entry name" value="ATP-grasp"/>
</dbReference>
<dbReference type="EMBL" id="AM180252">
    <property type="protein sequence ID" value="CAJ54975.1"/>
    <property type="molecule type" value="Genomic_DNA"/>
</dbReference>
<dbReference type="GO" id="GO:0006189">
    <property type="term" value="P:'de novo' IMP biosynthetic process"/>
    <property type="evidence" value="ECO:0007669"/>
    <property type="project" value="UniProtKB-UniRule"/>
</dbReference>
<dbReference type="InterPro" id="IPR037123">
    <property type="entry name" value="PRibGlycinamide_synth_C_sf"/>
</dbReference>
<keyword evidence="9 15" id="KW-0067">ATP-binding</keyword>
<dbReference type="InterPro" id="IPR000115">
    <property type="entry name" value="PRibGlycinamide_synth"/>
</dbReference>
<keyword evidence="5 14" id="KW-0436">Ligase</keyword>
<proteinExistence type="inferred from homology"/>
<dbReference type="GO" id="GO:0009113">
    <property type="term" value="P:purine nucleobase biosynthetic process"/>
    <property type="evidence" value="ECO:0007669"/>
    <property type="project" value="InterPro"/>
</dbReference>
<dbReference type="GO" id="GO:0004637">
    <property type="term" value="F:phosphoribosylamine-glycine ligase activity"/>
    <property type="evidence" value="ECO:0007669"/>
    <property type="project" value="UniProtKB-UniRule"/>
</dbReference>
<dbReference type="UniPathway" id="UPA00074">
    <property type="reaction ID" value="UER00125"/>
</dbReference>
<dbReference type="InterPro" id="IPR020562">
    <property type="entry name" value="PRibGlycinamide_synth_N"/>
</dbReference>
<evidence type="ECO:0000256" key="6">
    <source>
        <dbReference type="ARBA" id="ARBA00022723"/>
    </source>
</evidence>
<feature type="domain" description="ATP-grasp" evidence="16">
    <location>
        <begin position="107"/>
        <end position="313"/>
    </location>
</feature>
<dbReference type="PROSITE" id="PS00184">
    <property type="entry name" value="GARS"/>
    <property type="match status" value="1"/>
</dbReference>
<comment type="catalytic activity">
    <reaction evidence="14">
        <text>5-phospho-beta-D-ribosylamine + glycine + ATP = N(1)-(5-phospho-beta-D-ribosyl)glycinamide + ADP + phosphate + H(+)</text>
        <dbReference type="Rhea" id="RHEA:17453"/>
        <dbReference type="ChEBI" id="CHEBI:15378"/>
        <dbReference type="ChEBI" id="CHEBI:30616"/>
        <dbReference type="ChEBI" id="CHEBI:43474"/>
        <dbReference type="ChEBI" id="CHEBI:57305"/>
        <dbReference type="ChEBI" id="CHEBI:58681"/>
        <dbReference type="ChEBI" id="CHEBI:143788"/>
        <dbReference type="ChEBI" id="CHEBI:456216"/>
        <dbReference type="EC" id="6.3.4.13"/>
    </reaction>
</comment>
<evidence type="ECO:0000313" key="17">
    <source>
        <dbReference type="EMBL" id="CAJ54975.1"/>
    </source>
</evidence>
<dbReference type="Proteomes" id="UP000002430">
    <property type="component" value="Chromosome"/>
</dbReference>
<dbReference type="SUPFAM" id="SSF56059">
    <property type="entry name" value="Glutathione synthetase ATP-binding domain-like"/>
    <property type="match status" value="1"/>
</dbReference>
<dbReference type="AlphaFoldDB" id="Q1MPV2"/>
<evidence type="ECO:0000256" key="11">
    <source>
        <dbReference type="ARBA" id="ARBA00038345"/>
    </source>
</evidence>
<dbReference type="EC" id="6.3.4.13" evidence="4 14"/>
<dbReference type="PROSITE" id="PS50975">
    <property type="entry name" value="ATP_GRASP"/>
    <property type="match status" value="1"/>
</dbReference>
<dbReference type="KEGG" id="lip:LI0921"/>